<dbReference type="AlphaFoldDB" id="A0A562MJD3"/>
<gene>
    <name evidence="2" type="ORF">IQ31_02449</name>
</gene>
<sequence>MNIGEKIKEIADRKNLSQKLVGDLINENQQNVGNDYKRSSLSIDKLLTYSKALDHNFIQYYYNDEPFKTYREEEYKQWNEKINSLNEQLDQANRLISRQEETIQTQKDLISTQKLLIEALSDKK</sequence>
<comment type="caution">
    <text evidence="2">The sequence shown here is derived from an EMBL/GenBank/DDBJ whole genome shotgun (WGS) entry which is preliminary data.</text>
</comment>
<name>A0A562MJD3_9SPHI</name>
<reference evidence="2 3" key="1">
    <citation type="journal article" date="2015" name="Stand. Genomic Sci.">
        <title>Genomic Encyclopedia of Bacterial and Archaeal Type Strains, Phase III: the genomes of soil and plant-associated and newly described type strains.</title>
        <authorList>
            <person name="Whitman W.B."/>
            <person name="Woyke T."/>
            <person name="Klenk H.P."/>
            <person name="Zhou Y."/>
            <person name="Lilburn T.G."/>
            <person name="Beck B.J."/>
            <person name="De Vos P."/>
            <person name="Vandamme P."/>
            <person name="Eisen J.A."/>
            <person name="Garrity G."/>
            <person name="Hugenholtz P."/>
            <person name="Kyrpides N.C."/>
        </authorList>
    </citation>
    <scope>NUCLEOTIDE SEQUENCE [LARGE SCALE GENOMIC DNA]</scope>
    <source>
        <strain evidence="2 3">CGMCC 1.6855</strain>
    </source>
</reference>
<dbReference type="RefSeq" id="WP_088159892.1">
    <property type="nucleotide sequence ID" value="NZ_VLKR01000011.1"/>
</dbReference>
<protein>
    <submittedName>
        <fullName evidence="2">Uncharacterized protein</fullName>
    </submittedName>
</protein>
<organism evidence="2 3">
    <name type="scientific">Sphingobacterium siyangense</name>
    <dbReference type="NCBI Taxonomy" id="459529"/>
    <lineage>
        <taxon>Bacteria</taxon>
        <taxon>Pseudomonadati</taxon>
        <taxon>Bacteroidota</taxon>
        <taxon>Sphingobacteriia</taxon>
        <taxon>Sphingobacteriales</taxon>
        <taxon>Sphingobacteriaceae</taxon>
        <taxon>Sphingobacterium</taxon>
    </lineage>
</organism>
<proteinExistence type="predicted"/>
<dbReference type="InterPro" id="IPR010982">
    <property type="entry name" value="Lambda_DNA-bd_dom_sf"/>
</dbReference>
<evidence type="ECO:0000313" key="2">
    <source>
        <dbReference type="EMBL" id="TWI20009.1"/>
    </source>
</evidence>
<dbReference type="SUPFAM" id="SSF47413">
    <property type="entry name" value="lambda repressor-like DNA-binding domains"/>
    <property type="match status" value="1"/>
</dbReference>
<evidence type="ECO:0000256" key="1">
    <source>
        <dbReference type="SAM" id="Coils"/>
    </source>
</evidence>
<keyword evidence="1" id="KW-0175">Coiled coil</keyword>
<feature type="coiled-coil region" evidence="1">
    <location>
        <begin position="75"/>
        <end position="109"/>
    </location>
</feature>
<dbReference type="EMBL" id="VLKR01000011">
    <property type="protein sequence ID" value="TWI20009.1"/>
    <property type="molecule type" value="Genomic_DNA"/>
</dbReference>
<accession>A0A562MJD3</accession>
<dbReference type="Proteomes" id="UP000315908">
    <property type="component" value="Unassembled WGS sequence"/>
</dbReference>
<dbReference type="OrthoDB" id="711489at2"/>
<dbReference type="GO" id="GO:0003677">
    <property type="term" value="F:DNA binding"/>
    <property type="evidence" value="ECO:0007669"/>
    <property type="project" value="InterPro"/>
</dbReference>
<evidence type="ECO:0000313" key="3">
    <source>
        <dbReference type="Proteomes" id="UP000315908"/>
    </source>
</evidence>